<dbReference type="Gramene" id="Pp3c26_8530V3.3">
    <property type="protein sequence ID" value="PAC:32917981.CDS.1"/>
    <property type="gene ID" value="Pp3c26_8530"/>
</dbReference>
<organism evidence="1">
    <name type="scientific">Physcomitrium patens</name>
    <name type="common">Spreading-leaved earth moss</name>
    <name type="synonym">Physcomitrella patens</name>
    <dbReference type="NCBI Taxonomy" id="3218"/>
    <lineage>
        <taxon>Eukaryota</taxon>
        <taxon>Viridiplantae</taxon>
        <taxon>Streptophyta</taxon>
        <taxon>Embryophyta</taxon>
        <taxon>Bryophyta</taxon>
        <taxon>Bryophytina</taxon>
        <taxon>Bryopsida</taxon>
        <taxon>Funariidae</taxon>
        <taxon>Funariales</taxon>
        <taxon>Funariaceae</taxon>
        <taxon>Physcomitrium</taxon>
    </lineage>
</organism>
<dbReference type="EMBL" id="ABEU02000026">
    <property type="protein sequence ID" value="PNR26919.1"/>
    <property type="molecule type" value="Genomic_DNA"/>
</dbReference>
<reference evidence="1 3" key="1">
    <citation type="journal article" date="2008" name="Science">
        <title>The Physcomitrella genome reveals evolutionary insights into the conquest of land by plants.</title>
        <authorList>
            <person name="Rensing S."/>
            <person name="Lang D."/>
            <person name="Zimmer A."/>
            <person name="Terry A."/>
            <person name="Salamov A."/>
            <person name="Shapiro H."/>
            <person name="Nishiyama T."/>
            <person name="Perroud P.-F."/>
            <person name="Lindquist E."/>
            <person name="Kamisugi Y."/>
            <person name="Tanahashi T."/>
            <person name="Sakakibara K."/>
            <person name="Fujita T."/>
            <person name="Oishi K."/>
            <person name="Shin-I T."/>
            <person name="Kuroki Y."/>
            <person name="Toyoda A."/>
            <person name="Suzuki Y."/>
            <person name="Hashimoto A."/>
            <person name="Yamaguchi K."/>
            <person name="Sugano A."/>
            <person name="Kohara Y."/>
            <person name="Fujiyama A."/>
            <person name="Anterola A."/>
            <person name="Aoki S."/>
            <person name="Ashton N."/>
            <person name="Barbazuk W.B."/>
            <person name="Barker E."/>
            <person name="Bennetzen J."/>
            <person name="Bezanilla M."/>
            <person name="Blankenship R."/>
            <person name="Cho S.H."/>
            <person name="Dutcher S."/>
            <person name="Estelle M."/>
            <person name="Fawcett J.A."/>
            <person name="Gundlach H."/>
            <person name="Hanada K."/>
            <person name="Heyl A."/>
            <person name="Hicks K.A."/>
            <person name="Hugh J."/>
            <person name="Lohr M."/>
            <person name="Mayer K."/>
            <person name="Melkozernov A."/>
            <person name="Murata T."/>
            <person name="Nelson D."/>
            <person name="Pils B."/>
            <person name="Prigge M."/>
            <person name="Reiss B."/>
            <person name="Renner T."/>
            <person name="Rombauts S."/>
            <person name="Rushton P."/>
            <person name="Sanderfoot A."/>
            <person name="Schween G."/>
            <person name="Shiu S.-H."/>
            <person name="Stueber K."/>
            <person name="Theodoulou F.L."/>
            <person name="Tu H."/>
            <person name="Van de Peer Y."/>
            <person name="Verrier P.J."/>
            <person name="Waters E."/>
            <person name="Wood A."/>
            <person name="Yang L."/>
            <person name="Cove D."/>
            <person name="Cuming A."/>
            <person name="Hasebe M."/>
            <person name="Lucas S."/>
            <person name="Mishler D.B."/>
            <person name="Reski R."/>
            <person name="Grigoriev I."/>
            <person name="Quatrano R.S."/>
            <person name="Boore J.L."/>
        </authorList>
    </citation>
    <scope>NUCLEOTIDE SEQUENCE [LARGE SCALE GENOMIC DNA]</scope>
    <source>
        <strain evidence="2 3">cv. Gransden 2004</strain>
    </source>
</reference>
<evidence type="ECO:0000313" key="3">
    <source>
        <dbReference type="Proteomes" id="UP000006727"/>
    </source>
</evidence>
<accession>A0A2K1ICC4</accession>
<dbReference type="EnsemblPlants" id="Pp3c26_8530V3.1">
    <property type="protein sequence ID" value="PAC:32917980.CDS.1"/>
    <property type="gene ID" value="Pp3c26_8530"/>
</dbReference>
<name>A0A2K1ICC4_PHYPA</name>
<evidence type="ECO:0000313" key="2">
    <source>
        <dbReference type="EnsemblPlants" id="PAC:32917980.CDS.1"/>
    </source>
</evidence>
<dbReference type="Gramene" id="Pp3c26_8530V3.1">
    <property type="protein sequence ID" value="PAC:32917980.CDS.1"/>
    <property type="gene ID" value="Pp3c26_8530"/>
</dbReference>
<dbReference type="Proteomes" id="UP000006727">
    <property type="component" value="Chromosome 26"/>
</dbReference>
<proteinExistence type="predicted"/>
<reference evidence="2" key="3">
    <citation type="submission" date="2020-12" db="UniProtKB">
        <authorList>
            <consortium name="EnsemblPlants"/>
        </authorList>
    </citation>
    <scope>IDENTIFICATION</scope>
</reference>
<evidence type="ECO:0000313" key="1">
    <source>
        <dbReference type="EMBL" id="PNR26919.1"/>
    </source>
</evidence>
<gene>
    <name evidence="1" type="ORF">PHYPA_030400</name>
</gene>
<reference evidence="1 3" key="2">
    <citation type="journal article" date="2018" name="Plant J.">
        <title>The Physcomitrella patens chromosome-scale assembly reveals moss genome structure and evolution.</title>
        <authorList>
            <person name="Lang D."/>
            <person name="Ullrich K.K."/>
            <person name="Murat F."/>
            <person name="Fuchs J."/>
            <person name="Jenkins J."/>
            <person name="Haas F.B."/>
            <person name="Piednoel M."/>
            <person name="Gundlach H."/>
            <person name="Van Bel M."/>
            <person name="Meyberg R."/>
            <person name="Vives C."/>
            <person name="Morata J."/>
            <person name="Symeonidi A."/>
            <person name="Hiss M."/>
            <person name="Muchero W."/>
            <person name="Kamisugi Y."/>
            <person name="Saleh O."/>
            <person name="Blanc G."/>
            <person name="Decker E.L."/>
            <person name="van Gessel N."/>
            <person name="Grimwood J."/>
            <person name="Hayes R.D."/>
            <person name="Graham S.W."/>
            <person name="Gunter L.E."/>
            <person name="McDaniel S.F."/>
            <person name="Hoernstein S.N.W."/>
            <person name="Larsson A."/>
            <person name="Li F.W."/>
            <person name="Perroud P.F."/>
            <person name="Phillips J."/>
            <person name="Ranjan P."/>
            <person name="Rokshar D.S."/>
            <person name="Rothfels C.J."/>
            <person name="Schneider L."/>
            <person name="Shu S."/>
            <person name="Stevenson D.W."/>
            <person name="Thummler F."/>
            <person name="Tillich M."/>
            <person name="Villarreal Aguilar J.C."/>
            <person name="Widiez T."/>
            <person name="Wong G.K."/>
            <person name="Wymore A."/>
            <person name="Zhang Y."/>
            <person name="Zimmer A.D."/>
            <person name="Quatrano R.S."/>
            <person name="Mayer K.F.X."/>
            <person name="Goodstein D."/>
            <person name="Casacuberta J.M."/>
            <person name="Vandepoele K."/>
            <person name="Reski R."/>
            <person name="Cuming A.C."/>
            <person name="Tuskan G.A."/>
            <person name="Maumus F."/>
            <person name="Salse J."/>
            <person name="Schmutz J."/>
            <person name="Rensing S.A."/>
        </authorList>
    </citation>
    <scope>NUCLEOTIDE SEQUENCE [LARGE SCALE GENOMIC DNA]</scope>
    <source>
        <strain evidence="2 3">cv. Gransden 2004</strain>
    </source>
</reference>
<protein>
    <submittedName>
        <fullName evidence="1 2">Uncharacterized protein</fullName>
    </submittedName>
</protein>
<dbReference type="EnsemblPlants" id="Pp3c26_8530V3.3">
    <property type="protein sequence ID" value="PAC:32917981.CDS.1"/>
    <property type="gene ID" value="Pp3c26_8530"/>
</dbReference>
<sequence length="125" mass="14762">MLWFGTLVGRRLREAQLLLMPALKIHYAYFHWSAISPTANRYCHIEYREIFARNTKSFVEEPPRLRSLWNHDCCLHAFLWKATQLNGLSHDDLISRLAAFCRLAWVYRVQKSSQDIDLKRAGDLI</sequence>
<dbReference type="PaxDb" id="3218-PP1S217_14V6.1"/>
<dbReference type="AlphaFoldDB" id="A0A2K1ICC4"/>
<dbReference type="InParanoid" id="A0A2K1ICC4"/>
<keyword evidence="3" id="KW-1185">Reference proteome</keyword>